<accession>A0A6L5G8M2</accession>
<feature type="domain" description="Peptidase C14 caspase" evidence="10">
    <location>
        <begin position="9"/>
        <end position="204"/>
    </location>
</feature>
<evidence type="ECO:0000313" key="12">
    <source>
        <dbReference type="Proteomes" id="UP000477750"/>
    </source>
</evidence>
<protein>
    <recommendedName>
        <fullName evidence="3">Cell wall synthesis protein Wag31</fullName>
    </recommendedName>
    <alternativeName>
        <fullName evidence="8">Antigen 84</fullName>
    </alternativeName>
</protein>
<dbReference type="GO" id="GO:0051301">
    <property type="term" value="P:cell division"/>
    <property type="evidence" value="ECO:0007669"/>
    <property type="project" value="UniProtKB-KW"/>
</dbReference>
<dbReference type="InterPro" id="IPR019933">
    <property type="entry name" value="DivIVA_domain"/>
</dbReference>
<gene>
    <name evidence="11" type="ORF">GFD30_10495</name>
</gene>
<evidence type="ECO:0000259" key="10">
    <source>
        <dbReference type="Pfam" id="PF00656"/>
    </source>
</evidence>
<evidence type="ECO:0000256" key="3">
    <source>
        <dbReference type="ARBA" id="ARBA00018787"/>
    </source>
</evidence>
<keyword evidence="12" id="KW-1185">Reference proteome</keyword>
<evidence type="ECO:0000256" key="5">
    <source>
        <dbReference type="ARBA" id="ARBA00022618"/>
    </source>
</evidence>
<keyword evidence="7" id="KW-0131">Cell cycle</keyword>
<dbReference type="NCBIfam" id="NF047832">
    <property type="entry name" value="caspase_w_EACC1"/>
    <property type="match status" value="1"/>
</dbReference>
<dbReference type="AlphaFoldDB" id="A0A6L5G8M2"/>
<comment type="subcellular location">
    <subcellularLocation>
        <location evidence="1">Cytoplasm</location>
    </subcellularLocation>
</comment>
<dbReference type="Pfam" id="PF00656">
    <property type="entry name" value="Peptidase_C14"/>
    <property type="match status" value="1"/>
</dbReference>
<dbReference type="GO" id="GO:0004197">
    <property type="term" value="F:cysteine-type endopeptidase activity"/>
    <property type="evidence" value="ECO:0007669"/>
    <property type="project" value="InterPro"/>
</dbReference>
<dbReference type="InterPro" id="IPR011600">
    <property type="entry name" value="Pept_C14_caspase"/>
</dbReference>
<evidence type="ECO:0000256" key="4">
    <source>
        <dbReference type="ARBA" id="ARBA00022490"/>
    </source>
</evidence>
<organism evidence="11 12">
    <name type="scientific">Glycomyces albidus</name>
    <dbReference type="NCBI Taxonomy" id="2656774"/>
    <lineage>
        <taxon>Bacteria</taxon>
        <taxon>Bacillati</taxon>
        <taxon>Actinomycetota</taxon>
        <taxon>Actinomycetes</taxon>
        <taxon>Glycomycetales</taxon>
        <taxon>Glycomycetaceae</taxon>
        <taxon>Glycomyces</taxon>
    </lineage>
</organism>
<sequence length="366" mass="39721">MRLPDGARSRALLIGTAAYQHLLPVPAAENNVDSMREALVRHAGIPRGNCESLTDARDLTAVGAAVERAAREADDLLLVYYSGHGLVDSGGLLHLALPQTSQELLPWSGIPFAFLHKAIQSARATAKVIVLDSCFSGIATEVLADKGSAILGQIRISGHVTLTSSPANSPSYAFEGRRHTAFTQAFLDVLDGGSPRAGALLTLDDLFLELERLARERDLPRPQKCVTHTADKLALAVNRYRPGAGSGRAGDERPVPEAEPEGPAPDLVRAEALVSAQEVRDIRFNTVRLTEGYDEDEVDAFLDRVLLALVEPVEGPQRLSADDVRNSLFTTTRLREGYEMAAVDAFLDRVEAEFERRQAIAAQRMR</sequence>
<keyword evidence="4" id="KW-0963">Cytoplasm</keyword>
<reference evidence="11 12" key="1">
    <citation type="submission" date="2019-10" db="EMBL/GenBank/DDBJ databases">
        <title>Glycomyces albidus sp. nov., a novel actinomycete isolated from rhizosphere soil of wheat (Triticum aestivum L.).</title>
        <authorList>
            <person name="Qian L."/>
        </authorList>
    </citation>
    <scope>NUCLEOTIDE SEQUENCE [LARGE SCALE GENOMIC DNA]</scope>
    <source>
        <strain evidence="11 12">NEAU-7082</strain>
    </source>
</reference>
<dbReference type="GO" id="GO:0005737">
    <property type="term" value="C:cytoplasm"/>
    <property type="evidence" value="ECO:0007669"/>
    <property type="project" value="UniProtKB-SubCell"/>
</dbReference>
<evidence type="ECO:0000256" key="8">
    <source>
        <dbReference type="ARBA" id="ARBA00031737"/>
    </source>
</evidence>
<feature type="region of interest" description="Disordered" evidence="9">
    <location>
        <begin position="241"/>
        <end position="265"/>
    </location>
</feature>
<evidence type="ECO:0000256" key="2">
    <source>
        <dbReference type="ARBA" id="ARBA00009008"/>
    </source>
</evidence>
<dbReference type="InterPro" id="IPR029030">
    <property type="entry name" value="Caspase-like_dom_sf"/>
</dbReference>
<proteinExistence type="inferred from homology"/>
<comment type="similarity">
    <text evidence="2">Belongs to the DivIVA family.</text>
</comment>
<keyword evidence="6" id="KW-0175">Coiled coil</keyword>
<dbReference type="EMBL" id="WIAO01000010">
    <property type="protein sequence ID" value="MQM25995.1"/>
    <property type="molecule type" value="Genomic_DNA"/>
</dbReference>
<dbReference type="Gene3D" id="3.40.50.1460">
    <property type="match status" value="1"/>
</dbReference>
<dbReference type="Gene3D" id="6.10.250.660">
    <property type="match status" value="2"/>
</dbReference>
<evidence type="ECO:0000256" key="7">
    <source>
        <dbReference type="ARBA" id="ARBA00023306"/>
    </source>
</evidence>
<name>A0A6L5G8M2_9ACTN</name>
<comment type="caution">
    <text evidence="11">The sequence shown here is derived from an EMBL/GenBank/DDBJ whole genome shotgun (WGS) entry which is preliminary data.</text>
</comment>
<dbReference type="PANTHER" id="PTHR35794">
    <property type="entry name" value="CELL DIVISION PROTEIN DIVIVA"/>
    <property type="match status" value="1"/>
</dbReference>
<evidence type="ECO:0000256" key="6">
    <source>
        <dbReference type="ARBA" id="ARBA00023054"/>
    </source>
</evidence>
<dbReference type="NCBIfam" id="TIGR03544">
    <property type="entry name" value="DivI1A_domain"/>
    <property type="match status" value="2"/>
</dbReference>
<dbReference type="PANTHER" id="PTHR35794:SF2">
    <property type="entry name" value="CELL DIVISION PROTEIN DIVIVA"/>
    <property type="match status" value="1"/>
</dbReference>
<evidence type="ECO:0000256" key="1">
    <source>
        <dbReference type="ARBA" id="ARBA00004496"/>
    </source>
</evidence>
<dbReference type="Proteomes" id="UP000477750">
    <property type="component" value="Unassembled WGS sequence"/>
</dbReference>
<evidence type="ECO:0000256" key="9">
    <source>
        <dbReference type="SAM" id="MobiDB-lite"/>
    </source>
</evidence>
<dbReference type="SUPFAM" id="SSF52129">
    <property type="entry name" value="Caspase-like"/>
    <property type="match status" value="1"/>
</dbReference>
<evidence type="ECO:0000313" key="11">
    <source>
        <dbReference type="EMBL" id="MQM25995.1"/>
    </source>
</evidence>
<dbReference type="RefSeq" id="WP_153025153.1">
    <property type="nucleotide sequence ID" value="NZ_WIAO01000010.1"/>
</dbReference>
<dbReference type="GO" id="GO:0006508">
    <property type="term" value="P:proteolysis"/>
    <property type="evidence" value="ECO:0007669"/>
    <property type="project" value="InterPro"/>
</dbReference>
<dbReference type="InterPro" id="IPR007793">
    <property type="entry name" value="DivIVA_fam"/>
</dbReference>
<keyword evidence="5" id="KW-0132">Cell division</keyword>